<organism evidence="2 3">
    <name type="scientific">Plakobranchus ocellatus</name>
    <dbReference type="NCBI Taxonomy" id="259542"/>
    <lineage>
        <taxon>Eukaryota</taxon>
        <taxon>Metazoa</taxon>
        <taxon>Spiralia</taxon>
        <taxon>Lophotrochozoa</taxon>
        <taxon>Mollusca</taxon>
        <taxon>Gastropoda</taxon>
        <taxon>Heterobranchia</taxon>
        <taxon>Euthyneura</taxon>
        <taxon>Panpulmonata</taxon>
        <taxon>Sacoglossa</taxon>
        <taxon>Placobranchoidea</taxon>
        <taxon>Plakobranchidae</taxon>
        <taxon>Plakobranchus</taxon>
    </lineage>
</organism>
<accession>A0AAV3Z7S8</accession>
<evidence type="ECO:0000313" key="3">
    <source>
        <dbReference type="Proteomes" id="UP000735302"/>
    </source>
</evidence>
<feature type="compositionally biased region" description="Basic and acidic residues" evidence="1">
    <location>
        <begin position="25"/>
        <end position="38"/>
    </location>
</feature>
<evidence type="ECO:0000256" key="1">
    <source>
        <dbReference type="SAM" id="MobiDB-lite"/>
    </source>
</evidence>
<dbReference type="AlphaFoldDB" id="A0AAV3Z7S8"/>
<protein>
    <submittedName>
        <fullName evidence="2">Uncharacterized protein</fullName>
    </submittedName>
</protein>
<keyword evidence="3" id="KW-1185">Reference proteome</keyword>
<comment type="caution">
    <text evidence="2">The sequence shown here is derived from an EMBL/GenBank/DDBJ whole genome shotgun (WGS) entry which is preliminary data.</text>
</comment>
<name>A0AAV3Z7S8_9GAST</name>
<dbReference type="Proteomes" id="UP000735302">
    <property type="component" value="Unassembled WGS sequence"/>
</dbReference>
<evidence type="ECO:0000313" key="2">
    <source>
        <dbReference type="EMBL" id="GFN90502.1"/>
    </source>
</evidence>
<feature type="compositionally biased region" description="Polar residues" evidence="1">
    <location>
        <begin position="1"/>
        <end position="24"/>
    </location>
</feature>
<reference evidence="2 3" key="1">
    <citation type="journal article" date="2021" name="Elife">
        <title>Chloroplast acquisition without the gene transfer in kleptoplastic sea slugs, Plakobranchus ocellatus.</title>
        <authorList>
            <person name="Maeda T."/>
            <person name="Takahashi S."/>
            <person name="Yoshida T."/>
            <person name="Shimamura S."/>
            <person name="Takaki Y."/>
            <person name="Nagai Y."/>
            <person name="Toyoda A."/>
            <person name="Suzuki Y."/>
            <person name="Arimoto A."/>
            <person name="Ishii H."/>
            <person name="Satoh N."/>
            <person name="Nishiyama T."/>
            <person name="Hasebe M."/>
            <person name="Maruyama T."/>
            <person name="Minagawa J."/>
            <person name="Obokata J."/>
            <person name="Shigenobu S."/>
        </authorList>
    </citation>
    <scope>NUCLEOTIDE SEQUENCE [LARGE SCALE GENOMIC DNA]</scope>
</reference>
<dbReference type="EMBL" id="BLXT01002055">
    <property type="protein sequence ID" value="GFN90502.1"/>
    <property type="molecule type" value="Genomic_DNA"/>
</dbReference>
<feature type="region of interest" description="Disordered" evidence="1">
    <location>
        <begin position="1"/>
        <end position="45"/>
    </location>
</feature>
<sequence>MYSQSTTKRSQAFRPSSGQGTDSGARTRDRRIPADLRAHSLATVPPTPLSALGDGFCDPNVVTDDSNSSASNLKAFLLRLCGEKNADQGGNNLVPPIILLAETSS</sequence>
<proteinExistence type="predicted"/>
<gene>
    <name evidence="2" type="ORF">PoB_001700800</name>
</gene>